<dbReference type="KEGG" id="pmaw:MACH26_28370"/>
<dbReference type="Proteomes" id="UP001333710">
    <property type="component" value="Chromosome"/>
</dbReference>
<dbReference type="AlphaFoldDB" id="A0AA48HM42"/>
<proteinExistence type="predicted"/>
<organism evidence="2 3">
    <name type="scientific">Planctobacterium marinum</name>
    <dbReference type="NCBI Taxonomy" id="1631968"/>
    <lineage>
        <taxon>Bacteria</taxon>
        <taxon>Pseudomonadati</taxon>
        <taxon>Pseudomonadota</taxon>
        <taxon>Gammaproteobacteria</taxon>
        <taxon>Alteromonadales</taxon>
        <taxon>Alteromonadaceae</taxon>
        <taxon>Planctobacterium</taxon>
    </lineage>
</organism>
<dbReference type="Pfam" id="PF16811">
    <property type="entry name" value="TAtT"/>
    <property type="match status" value="1"/>
</dbReference>
<keyword evidence="3" id="KW-1185">Reference proteome</keyword>
<sequence length="289" mass="31614">MVFNKRVHSSCALLIAAILGLSGCSSLISGATKNLASQLQDTISNHNDPEVVKAALPAYMLLLESMQDAEDPSVDSLTSAAQLYVAYSAAFVTEPDRQKKLSQRGFNYAKSAICTHKAAFCGLKSSDYASFLNVIEQAELEDVPVLGTYGTAWGTWLKANSDDFNAVADLPKITRLMERLVALDDDFQQGNGHLYLGIIHTLTPPAVGGKPELARKHFERAIEISQEQNLMMKVTYAQQYARMLFNRELHDKLLTEVVNADPVVPGLTLNNTLAQDAAKALLNSAEDYF</sequence>
<feature type="chain" id="PRO_5041376219" description="TRAP transporter TatT component family protein" evidence="1">
    <location>
        <begin position="32"/>
        <end position="289"/>
    </location>
</feature>
<reference evidence="2" key="1">
    <citation type="submission" date="2023-01" db="EMBL/GenBank/DDBJ databases">
        <title>Complete genome sequence of Planctobacterium marinum strain Dej080120_11.</title>
        <authorList>
            <person name="Ueki S."/>
            <person name="Maruyama F."/>
        </authorList>
    </citation>
    <scope>NUCLEOTIDE SEQUENCE</scope>
    <source>
        <strain evidence="2">Dej080120_11</strain>
    </source>
</reference>
<gene>
    <name evidence="2" type="ORF">MACH26_28370</name>
</gene>
<dbReference type="Gene3D" id="1.25.40.920">
    <property type="entry name" value="TRAP transporter T-component"/>
    <property type="match status" value="1"/>
</dbReference>
<protein>
    <recommendedName>
        <fullName evidence="4">TRAP transporter TatT component family protein</fullName>
    </recommendedName>
</protein>
<evidence type="ECO:0000313" key="2">
    <source>
        <dbReference type="EMBL" id="BDX07316.1"/>
    </source>
</evidence>
<dbReference type="EMBL" id="AP027272">
    <property type="protein sequence ID" value="BDX07316.1"/>
    <property type="molecule type" value="Genomic_DNA"/>
</dbReference>
<dbReference type="InterPro" id="IPR031823">
    <property type="entry name" value="TatT"/>
</dbReference>
<name>A0AA48HM42_9ALTE</name>
<evidence type="ECO:0000313" key="3">
    <source>
        <dbReference type="Proteomes" id="UP001333710"/>
    </source>
</evidence>
<keyword evidence="1" id="KW-0732">Signal</keyword>
<feature type="signal peptide" evidence="1">
    <location>
        <begin position="1"/>
        <end position="31"/>
    </location>
</feature>
<evidence type="ECO:0000256" key="1">
    <source>
        <dbReference type="SAM" id="SignalP"/>
    </source>
</evidence>
<evidence type="ECO:0008006" key="4">
    <source>
        <dbReference type="Google" id="ProtNLM"/>
    </source>
</evidence>
<dbReference type="InterPro" id="IPR038537">
    <property type="entry name" value="TatT_sf"/>
</dbReference>
<dbReference type="PROSITE" id="PS51257">
    <property type="entry name" value="PROKAR_LIPOPROTEIN"/>
    <property type="match status" value="1"/>
</dbReference>
<accession>A0AA48HM42</accession>
<dbReference type="RefSeq" id="WP_338293300.1">
    <property type="nucleotide sequence ID" value="NZ_AP027272.1"/>
</dbReference>